<dbReference type="Gene3D" id="3.40.50.300">
    <property type="entry name" value="P-loop containing nucleotide triphosphate hydrolases"/>
    <property type="match status" value="1"/>
</dbReference>
<dbReference type="PROSITE" id="PS50893">
    <property type="entry name" value="ABC_TRANSPORTER_2"/>
    <property type="match status" value="1"/>
</dbReference>
<evidence type="ECO:0000256" key="1">
    <source>
        <dbReference type="ARBA" id="ARBA00004141"/>
    </source>
</evidence>
<dbReference type="InterPro" id="IPR003439">
    <property type="entry name" value="ABC_transporter-like_ATP-bd"/>
</dbReference>
<evidence type="ECO:0000256" key="9">
    <source>
        <dbReference type="ARBA" id="ARBA00023136"/>
    </source>
</evidence>
<feature type="transmembrane region" description="Helical" evidence="11">
    <location>
        <begin position="437"/>
        <end position="456"/>
    </location>
</feature>
<dbReference type="PANTHER" id="PTHR19241">
    <property type="entry name" value="ATP-BINDING CASSETTE TRANSPORTER"/>
    <property type="match status" value="1"/>
</dbReference>
<evidence type="ECO:0000259" key="12">
    <source>
        <dbReference type="PROSITE" id="PS50893"/>
    </source>
</evidence>
<dbReference type="InterPro" id="IPR027417">
    <property type="entry name" value="P-loop_NTPase"/>
</dbReference>
<evidence type="ECO:0000256" key="4">
    <source>
        <dbReference type="ARBA" id="ARBA00022692"/>
    </source>
</evidence>
<dbReference type="GO" id="GO:0005886">
    <property type="term" value="C:plasma membrane"/>
    <property type="evidence" value="ECO:0007669"/>
    <property type="project" value="UniProtKB-ARBA"/>
</dbReference>
<dbReference type="Proteomes" id="UP001633002">
    <property type="component" value="Unassembled WGS sequence"/>
</dbReference>
<accession>A0ABD3I7A5</accession>
<keyword evidence="6" id="KW-0547">Nucleotide-binding</keyword>
<keyword evidence="9 11" id="KW-0472">Membrane</keyword>
<organism evidence="13 14">
    <name type="scientific">Riccia sorocarpa</name>
    <dbReference type="NCBI Taxonomy" id="122646"/>
    <lineage>
        <taxon>Eukaryota</taxon>
        <taxon>Viridiplantae</taxon>
        <taxon>Streptophyta</taxon>
        <taxon>Embryophyta</taxon>
        <taxon>Marchantiophyta</taxon>
        <taxon>Marchantiopsida</taxon>
        <taxon>Marchantiidae</taxon>
        <taxon>Marchantiales</taxon>
        <taxon>Ricciaceae</taxon>
        <taxon>Riccia</taxon>
    </lineage>
</organism>
<keyword evidence="4 11" id="KW-0812">Transmembrane</keyword>
<comment type="similarity">
    <text evidence="2">Belongs to the ABC transporter superfamily. ABCG family. PDR (TC 3.A.1.205) subfamily.</text>
</comment>
<keyword evidence="8 11" id="KW-1133">Transmembrane helix</keyword>
<feature type="transmembrane region" description="Helical" evidence="11">
    <location>
        <begin position="468"/>
        <end position="494"/>
    </location>
</feature>
<dbReference type="SUPFAM" id="SSF52540">
    <property type="entry name" value="P-loop containing nucleoside triphosphate hydrolases"/>
    <property type="match status" value="1"/>
</dbReference>
<evidence type="ECO:0000256" key="8">
    <source>
        <dbReference type="ARBA" id="ARBA00022989"/>
    </source>
</evidence>
<dbReference type="Pfam" id="PF00005">
    <property type="entry name" value="ABC_tran"/>
    <property type="match status" value="1"/>
</dbReference>
<name>A0ABD3I7A5_9MARC</name>
<dbReference type="InterPro" id="IPR003593">
    <property type="entry name" value="AAA+_ATPase"/>
</dbReference>
<feature type="transmembrane region" description="Helical" evidence="11">
    <location>
        <begin position="531"/>
        <end position="547"/>
    </location>
</feature>
<feature type="domain" description="ABC transporter" evidence="12">
    <location>
        <begin position="60"/>
        <end position="338"/>
    </location>
</feature>
<dbReference type="SMART" id="SM00382">
    <property type="entry name" value="AAA"/>
    <property type="match status" value="1"/>
</dbReference>
<sequence>MDVEVAQVDETEIPLEDREGNTPTGGRGDVKETVQEILSSVFNATSTDADNALFISRLRSRLDKCFKFFRVPVAKQRRLRILSEVSGIIKPGRMTLVLGPSGSGKTTFLLSLSGQLSPCLKVSGKVGYNGYEFHECEPRKNAAYVSQQDLHVGEMTVRETFLYSARSQGFGPASVQMDLLEKENEMGISPHPEVHKYMEARVAPGVADHLLTGYALKILGLESCADTLIGDSVQHGISEDQKRSVTTGEMLVGPFRTFFMDETSSGLDSSTTKQIVACFRNLCHSLENTVVMSLLRPSPETFSLFDDIILLSEGQVLFHGDRADVLEFFEDCGFKCPERKPIAEFLLEVTSPKDQEQYWVNKQQLYSYVTATQFREAFWTKSQEGIRHAKELETPFDKTKSHSLALSPSNFPVSYNNILKINLAKEWLLMRRNFKIYGARFTAVTTVAILASTLYFRGKMKREDLQDAQLYASVIFCGIVTMLLDGYTEVVLTVYRLPLFFKHRDLLFLPAWAYTISRAVVNIPVSLIQSVLWTAITYYTIGLASALER</sequence>
<dbReference type="EMBL" id="JBJQOH010000001">
    <property type="protein sequence ID" value="KAL3699558.1"/>
    <property type="molecule type" value="Genomic_DNA"/>
</dbReference>
<evidence type="ECO:0000256" key="3">
    <source>
        <dbReference type="ARBA" id="ARBA00022448"/>
    </source>
</evidence>
<keyword evidence="7" id="KW-0067">ATP-binding</keyword>
<keyword evidence="3" id="KW-0813">Transport</keyword>
<evidence type="ECO:0000313" key="13">
    <source>
        <dbReference type="EMBL" id="KAL3699558.1"/>
    </source>
</evidence>
<evidence type="ECO:0000256" key="7">
    <source>
        <dbReference type="ARBA" id="ARBA00022840"/>
    </source>
</evidence>
<evidence type="ECO:0000256" key="6">
    <source>
        <dbReference type="ARBA" id="ARBA00022741"/>
    </source>
</evidence>
<dbReference type="Pfam" id="PF01061">
    <property type="entry name" value="ABC2_membrane"/>
    <property type="match status" value="1"/>
</dbReference>
<evidence type="ECO:0000256" key="11">
    <source>
        <dbReference type="SAM" id="Phobius"/>
    </source>
</evidence>
<evidence type="ECO:0000256" key="2">
    <source>
        <dbReference type="ARBA" id="ARBA00006012"/>
    </source>
</evidence>
<reference evidence="13 14" key="1">
    <citation type="submission" date="2024-09" db="EMBL/GenBank/DDBJ databases">
        <title>Chromosome-scale assembly of Riccia sorocarpa.</title>
        <authorList>
            <person name="Paukszto L."/>
        </authorList>
    </citation>
    <scope>NUCLEOTIDE SEQUENCE [LARGE SCALE GENOMIC DNA]</scope>
    <source>
        <strain evidence="13">LP-2024</strain>
        <tissue evidence="13">Aerial parts of the thallus</tissue>
    </source>
</reference>
<evidence type="ECO:0000313" key="14">
    <source>
        <dbReference type="Proteomes" id="UP001633002"/>
    </source>
</evidence>
<evidence type="ECO:0000256" key="10">
    <source>
        <dbReference type="SAM" id="MobiDB-lite"/>
    </source>
</evidence>
<feature type="compositionally biased region" description="Acidic residues" evidence="10">
    <location>
        <begin position="1"/>
        <end position="14"/>
    </location>
</feature>
<dbReference type="FunFam" id="3.40.50.300:FF:000532">
    <property type="entry name" value="ABC transporter G family member 34"/>
    <property type="match status" value="1"/>
</dbReference>
<feature type="region of interest" description="Disordered" evidence="10">
    <location>
        <begin position="1"/>
        <end position="29"/>
    </location>
</feature>
<keyword evidence="14" id="KW-1185">Reference proteome</keyword>
<keyword evidence="5" id="KW-0677">Repeat</keyword>
<evidence type="ECO:0000256" key="5">
    <source>
        <dbReference type="ARBA" id="ARBA00022737"/>
    </source>
</evidence>
<dbReference type="GO" id="GO:0005524">
    <property type="term" value="F:ATP binding"/>
    <property type="evidence" value="ECO:0007669"/>
    <property type="project" value="UniProtKB-KW"/>
</dbReference>
<comment type="caution">
    <text evidence="13">The sequence shown here is derived from an EMBL/GenBank/DDBJ whole genome shotgun (WGS) entry which is preliminary data.</text>
</comment>
<dbReference type="AlphaFoldDB" id="A0ABD3I7A5"/>
<proteinExistence type="inferred from homology"/>
<dbReference type="InterPro" id="IPR013525">
    <property type="entry name" value="ABC2_TM"/>
</dbReference>
<protein>
    <recommendedName>
        <fullName evidence="12">ABC transporter domain-containing protein</fullName>
    </recommendedName>
</protein>
<comment type="subcellular location">
    <subcellularLocation>
        <location evidence="1">Membrane</location>
        <topology evidence="1">Multi-pass membrane protein</topology>
    </subcellularLocation>
</comment>
<gene>
    <name evidence="13" type="ORF">R1sor_017580</name>
</gene>